<organism evidence="1 2">
    <name type="scientific">Gimesia chilikensis</name>
    <dbReference type="NCBI Taxonomy" id="2605989"/>
    <lineage>
        <taxon>Bacteria</taxon>
        <taxon>Pseudomonadati</taxon>
        <taxon>Planctomycetota</taxon>
        <taxon>Planctomycetia</taxon>
        <taxon>Planctomycetales</taxon>
        <taxon>Planctomycetaceae</taxon>
        <taxon>Gimesia</taxon>
    </lineage>
</organism>
<protein>
    <submittedName>
        <fullName evidence="1">Uncharacterized protein</fullName>
    </submittedName>
</protein>
<dbReference type="AlphaFoldDB" id="A0A517WG42"/>
<accession>A0A517WG42</accession>
<sequence>MASCGGNLVSVNSGYRRLAPCRSGGCFSWIGGFMGALVFFKWELVVNQLLFCFYVEFCGRARGRQDRILSRCGRILSPFVLDFVRVWPECVPVCPEQDKGTGHTGWGETGEFVVKKGVSSGADSSVVPTVLVDVNVPRARARGNQHTHREGRFKSCLFSISSVKIPQSGRGK</sequence>
<dbReference type="Proteomes" id="UP000320722">
    <property type="component" value="Chromosome"/>
</dbReference>
<evidence type="ECO:0000313" key="2">
    <source>
        <dbReference type="Proteomes" id="UP000320722"/>
    </source>
</evidence>
<reference evidence="1 2" key="1">
    <citation type="submission" date="2019-02" db="EMBL/GenBank/DDBJ databases">
        <title>Deep-cultivation of Planctomycetes and their phenomic and genomic characterization uncovers novel biology.</title>
        <authorList>
            <person name="Wiegand S."/>
            <person name="Jogler M."/>
            <person name="Boedeker C."/>
            <person name="Pinto D."/>
            <person name="Vollmers J."/>
            <person name="Rivas-Marin E."/>
            <person name="Kohn T."/>
            <person name="Peeters S.H."/>
            <person name="Heuer A."/>
            <person name="Rast P."/>
            <person name="Oberbeckmann S."/>
            <person name="Bunk B."/>
            <person name="Jeske O."/>
            <person name="Meyerdierks A."/>
            <person name="Storesund J.E."/>
            <person name="Kallscheuer N."/>
            <person name="Luecker S."/>
            <person name="Lage O.M."/>
            <person name="Pohl T."/>
            <person name="Merkel B.J."/>
            <person name="Hornburger P."/>
            <person name="Mueller R.-W."/>
            <person name="Bruemmer F."/>
            <person name="Labrenz M."/>
            <person name="Spormann A.M."/>
            <person name="Op den Camp H."/>
            <person name="Overmann J."/>
            <person name="Amann R."/>
            <person name="Jetten M.S.M."/>
            <person name="Mascher T."/>
            <person name="Medema M.H."/>
            <person name="Devos D.P."/>
            <person name="Kaster A.-K."/>
            <person name="Ovreas L."/>
            <person name="Rohde M."/>
            <person name="Galperin M.Y."/>
            <person name="Jogler C."/>
        </authorList>
    </citation>
    <scope>NUCLEOTIDE SEQUENCE [LARGE SCALE GENOMIC DNA]</scope>
    <source>
        <strain evidence="1 2">V6</strain>
    </source>
</reference>
<proteinExistence type="predicted"/>
<name>A0A517WG42_9PLAN</name>
<evidence type="ECO:0000313" key="1">
    <source>
        <dbReference type="EMBL" id="QDU04235.1"/>
    </source>
</evidence>
<dbReference type="EMBL" id="CP036347">
    <property type="protein sequence ID" value="QDU04235.1"/>
    <property type="molecule type" value="Genomic_DNA"/>
</dbReference>
<gene>
    <name evidence="1" type="ORF">V6x_39620</name>
</gene>